<keyword evidence="5" id="KW-1185">Reference proteome</keyword>
<feature type="non-terminal residue" evidence="4">
    <location>
        <position position="424"/>
    </location>
</feature>
<evidence type="ECO:0008006" key="6">
    <source>
        <dbReference type="Google" id="ProtNLM"/>
    </source>
</evidence>
<name>A0A812U7V9_SYMPI</name>
<reference evidence="4" key="1">
    <citation type="submission" date="2021-02" db="EMBL/GenBank/DDBJ databases">
        <authorList>
            <person name="Dougan E. K."/>
            <person name="Rhodes N."/>
            <person name="Thang M."/>
            <person name="Chan C."/>
        </authorList>
    </citation>
    <scope>NUCLEOTIDE SEQUENCE</scope>
</reference>
<feature type="repeat" description="PPR" evidence="2">
    <location>
        <begin position="149"/>
        <end position="183"/>
    </location>
</feature>
<evidence type="ECO:0000256" key="2">
    <source>
        <dbReference type="PROSITE-ProRule" id="PRU00708"/>
    </source>
</evidence>
<gene>
    <name evidence="4" type="ORF">SPIL2461_LOCUS14940</name>
</gene>
<evidence type="ECO:0000256" key="3">
    <source>
        <dbReference type="SAM" id="SignalP"/>
    </source>
</evidence>
<dbReference type="OrthoDB" id="185373at2759"/>
<sequence length="424" mass="45948">MAAGRTTLGGLILFLWLRVPGIDWAFGPSRITSALNGNKRHDSRVLRRVRPEKKKVRFQGKKEAAARKAQIRHKRGAFIGDLLSQLHRAADEGDLTLAEEVFDLLLCQEGFRVEGQTITSMITAAANCGSIKQAVHWFGRLFDYDLMPDVFIFNSVISAGSKLGNISFAEAAFDDMKRYGLKPTVATYGALIKASAMAGNVSGAELWFSRLQAAGLKPTEITCNLAPWIALMLQVLCTLHYWQVAGNVMSAAAKCGNMVAARHWFQKAKEAGMAGGSVPYSTLIAAAKANGDLGAAEAVYQEFLQANPDLKPTFIMLNALIGAAANNRQPEKVNDAELPFLKGIEVLPLTEATSTIDASQKAATDLQNAIAEARNFIAAKNVELKGFSDKEKTKPLIEELTSLTARVNTAATKLASFKKDTDTR</sequence>
<feature type="chain" id="PRO_5032783801" description="Pentacotripeptide-repeat region of PRORP domain-containing protein" evidence="3">
    <location>
        <begin position="26"/>
        <end position="424"/>
    </location>
</feature>
<keyword evidence="1" id="KW-0677">Repeat</keyword>
<accession>A0A812U7V9</accession>
<dbReference type="AlphaFoldDB" id="A0A812U7V9"/>
<dbReference type="InterPro" id="IPR011990">
    <property type="entry name" value="TPR-like_helical_dom_sf"/>
</dbReference>
<feature type="signal peptide" evidence="3">
    <location>
        <begin position="1"/>
        <end position="25"/>
    </location>
</feature>
<keyword evidence="3" id="KW-0732">Signal</keyword>
<dbReference type="Pfam" id="PF13041">
    <property type="entry name" value="PPR_2"/>
    <property type="match status" value="1"/>
</dbReference>
<dbReference type="PANTHER" id="PTHR47447">
    <property type="entry name" value="OS03G0856100 PROTEIN"/>
    <property type="match status" value="1"/>
</dbReference>
<dbReference type="Gene3D" id="1.25.40.10">
    <property type="entry name" value="Tetratricopeptide repeat domain"/>
    <property type="match status" value="2"/>
</dbReference>
<dbReference type="PANTHER" id="PTHR47447:SF17">
    <property type="entry name" value="OS12G0638900 PROTEIN"/>
    <property type="match status" value="1"/>
</dbReference>
<evidence type="ECO:0000256" key="1">
    <source>
        <dbReference type="ARBA" id="ARBA00022737"/>
    </source>
</evidence>
<evidence type="ECO:0000313" key="4">
    <source>
        <dbReference type="EMBL" id="CAE7559489.1"/>
    </source>
</evidence>
<protein>
    <recommendedName>
        <fullName evidence="6">Pentacotripeptide-repeat region of PRORP domain-containing protein</fullName>
    </recommendedName>
</protein>
<dbReference type="InterPro" id="IPR002885">
    <property type="entry name" value="PPR_rpt"/>
</dbReference>
<comment type="caution">
    <text evidence="4">The sequence shown here is derived from an EMBL/GenBank/DDBJ whole genome shotgun (WGS) entry which is preliminary data.</text>
</comment>
<dbReference type="PROSITE" id="PS51375">
    <property type="entry name" value="PPR"/>
    <property type="match status" value="2"/>
</dbReference>
<proteinExistence type="predicted"/>
<evidence type="ECO:0000313" key="5">
    <source>
        <dbReference type="Proteomes" id="UP000649617"/>
    </source>
</evidence>
<dbReference type="NCBIfam" id="TIGR00756">
    <property type="entry name" value="PPR"/>
    <property type="match status" value="2"/>
</dbReference>
<organism evidence="4 5">
    <name type="scientific">Symbiodinium pilosum</name>
    <name type="common">Dinoflagellate</name>
    <dbReference type="NCBI Taxonomy" id="2952"/>
    <lineage>
        <taxon>Eukaryota</taxon>
        <taxon>Sar</taxon>
        <taxon>Alveolata</taxon>
        <taxon>Dinophyceae</taxon>
        <taxon>Suessiales</taxon>
        <taxon>Symbiodiniaceae</taxon>
        <taxon>Symbiodinium</taxon>
    </lineage>
</organism>
<dbReference type="EMBL" id="CAJNIZ010035446">
    <property type="protein sequence ID" value="CAE7559489.1"/>
    <property type="molecule type" value="Genomic_DNA"/>
</dbReference>
<feature type="repeat" description="PPR" evidence="2">
    <location>
        <begin position="184"/>
        <end position="218"/>
    </location>
</feature>
<dbReference type="Proteomes" id="UP000649617">
    <property type="component" value="Unassembled WGS sequence"/>
</dbReference>